<dbReference type="InterPro" id="IPR036916">
    <property type="entry name" value="Sda_sf"/>
</dbReference>
<dbReference type="Pfam" id="PF08970">
    <property type="entry name" value="Sda"/>
    <property type="match status" value="1"/>
</dbReference>
<dbReference type="EMBL" id="RCVZ01000025">
    <property type="protein sequence ID" value="RLQ91093.1"/>
    <property type="molecule type" value="Genomic_DNA"/>
</dbReference>
<reference evidence="1 2" key="1">
    <citation type="submission" date="2018-10" db="EMBL/GenBank/DDBJ databases">
        <title>Falsibacillus sp. genome draft.</title>
        <authorList>
            <person name="Shi S."/>
        </authorList>
    </citation>
    <scope>NUCLEOTIDE SEQUENCE [LARGE SCALE GENOMIC DNA]</scope>
    <source>
        <strain evidence="1 2">GY 10110</strain>
    </source>
</reference>
<dbReference type="Proteomes" id="UP000276770">
    <property type="component" value="Unassembled WGS sequence"/>
</dbReference>
<dbReference type="SUPFAM" id="SSF100985">
    <property type="entry name" value="Sporulation inhibitor Sda"/>
    <property type="match status" value="1"/>
</dbReference>
<gene>
    <name evidence="1" type="ORF">D9X91_21335</name>
</gene>
<comment type="caution">
    <text evidence="1">The sequence shown here is derived from an EMBL/GenBank/DDBJ whole genome shotgun (WGS) entry which is preliminary data.</text>
</comment>
<dbReference type="AlphaFoldDB" id="A0A3L7JK36"/>
<organism evidence="1 2">
    <name type="scientific">Falsibacillus albus</name>
    <dbReference type="NCBI Taxonomy" id="2478915"/>
    <lineage>
        <taxon>Bacteria</taxon>
        <taxon>Bacillati</taxon>
        <taxon>Bacillota</taxon>
        <taxon>Bacilli</taxon>
        <taxon>Bacillales</taxon>
        <taxon>Bacillaceae</taxon>
        <taxon>Falsibacillus</taxon>
    </lineage>
</organism>
<accession>A0A3L7JK36</accession>
<name>A0A3L7JK36_9BACI</name>
<protein>
    <submittedName>
        <fullName evidence="1">Sporulation histidine kinase inhibitor Sda</fullName>
    </submittedName>
</protein>
<proteinExistence type="predicted"/>
<dbReference type="InterPro" id="IPR015064">
    <property type="entry name" value="Sda"/>
</dbReference>
<sequence length="75" mass="8951">MDKDVYQIYIEWWRGRNMGMSSLKDEEILRIYAAAKKNRLSEEFIVLIWNEIIKRKLEDMVLDGSLENASEENLV</sequence>
<keyword evidence="2" id="KW-1185">Reference proteome</keyword>
<evidence type="ECO:0000313" key="2">
    <source>
        <dbReference type="Proteomes" id="UP000276770"/>
    </source>
</evidence>
<dbReference type="Gene3D" id="1.10.287.1100">
    <property type="entry name" value="Sporulation inhibitor A"/>
    <property type="match status" value="1"/>
</dbReference>
<evidence type="ECO:0000313" key="1">
    <source>
        <dbReference type="EMBL" id="RLQ91093.1"/>
    </source>
</evidence>